<comment type="caution">
    <text evidence="14">The sequence shown here is derived from an EMBL/GenBank/DDBJ whole genome shotgun (WGS) entry which is preliminary data.</text>
</comment>
<evidence type="ECO:0000256" key="5">
    <source>
        <dbReference type="ARBA" id="ARBA00022670"/>
    </source>
</evidence>
<dbReference type="EMBL" id="QLNT01000023">
    <property type="protein sequence ID" value="KAF3060504.1"/>
    <property type="molecule type" value="Genomic_DNA"/>
</dbReference>
<reference evidence="14 15" key="1">
    <citation type="submission" date="2018-06" db="EMBL/GenBank/DDBJ databases">
        <title>Genome analysis of cellulolytic fungus Trichoderma lentiforme CFAM-422.</title>
        <authorList>
            <person name="Steindorff A.S."/>
            <person name="Formighieri E.F."/>
            <person name="Midorikawa G.E.O."/>
            <person name="Tamietti M.S."/>
            <person name="Ramos E.Z."/>
            <person name="Silva A.S."/>
            <person name="Bon E.P.S."/>
            <person name="Mendes T.D."/>
            <person name="Damaso M.C.T."/>
            <person name="Favaro L.C.L."/>
        </authorList>
    </citation>
    <scope>NUCLEOTIDE SEQUENCE [LARGE SCALE GENOMIC DNA]</scope>
    <source>
        <strain evidence="14 15">CFAM-422</strain>
    </source>
</reference>
<feature type="domain" description="Peptidase C54 catalytic" evidence="13">
    <location>
        <begin position="145"/>
        <end position="433"/>
    </location>
</feature>
<dbReference type="EC" id="3.4.22.-" evidence="11"/>
<evidence type="ECO:0000256" key="6">
    <source>
        <dbReference type="ARBA" id="ARBA00022801"/>
    </source>
</evidence>
<feature type="compositionally biased region" description="Low complexity" evidence="12">
    <location>
        <begin position="108"/>
        <end position="121"/>
    </location>
</feature>
<evidence type="ECO:0000256" key="4">
    <source>
        <dbReference type="ARBA" id="ARBA00022490"/>
    </source>
</evidence>
<evidence type="ECO:0000256" key="9">
    <source>
        <dbReference type="ARBA" id="ARBA00023006"/>
    </source>
</evidence>
<gene>
    <name evidence="14" type="ORF">CFAM422_011092</name>
</gene>
<dbReference type="GO" id="GO:0000045">
    <property type="term" value="P:autophagosome assembly"/>
    <property type="evidence" value="ECO:0007669"/>
    <property type="project" value="TreeGrafter"/>
</dbReference>
<evidence type="ECO:0000256" key="3">
    <source>
        <dbReference type="ARBA" id="ARBA00022448"/>
    </source>
</evidence>
<evidence type="ECO:0000313" key="14">
    <source>
        <dbReference type="EMBL" id="KAF3060504.1"/>
    </source>
</evidence>
<dbReference type="GO" id="GO:0000407">
    <property type="term" value="C:phagophore assembly site"/>
    <property type="evidence" value="ECO:0007669"/>
    <property type="project" value="UniProtKB-SubCell"/>
</dbReference>
<dbReference type="GO" id="GO:0016485">
    <property type="term" value="P:protein processing"/>
    <property type="evidence" value="ECO:0007669"/>
    <property type="project" value="TreeGrafter"/>
</dbReference>
<organism evidence="14 15">
    <name type="scientific">Trichoderma lentiforme</name>
    <dbReference type="NCBI Taxonomy" id="1567552"/>
    <lineage>
        <taxon>Eukaryota</taxon>
        <taxon>Fungi</taxon>
        <taxon>Dikarya</taxon>
        <taxon>Ascomycota</taxon>
        <taxon>Pezizomycotina</taxon>
        <taxon>Sordariomycetes</taxon>
        <taxon>Hypocreomycetidae</taxon>
        <taxon>Hypocreales</taxon>
        <taxon>Hypocreaceae</taxon>
        <taxon>Trichoderma</taxon>
    </lineage>
</organism>
<dbReference type="GO" id="GO:0000423">
    <property type="term" value="P:mitophagy"/>
    <property type="evidence" value="ECO:0007669"/>
    <property type="project" value="TreeGrafter"/>
</dbReference>
<evidence type="ECO:0000256" key="2">
    <source>
        <dbReference type="ARBA" id="ARBA00010958"/>
    </source>
</evidence>
<keyword evidence="5 11" id="KW-0645">Protease</keyword>
<evidence type="ECO:0000256" key="12">
    <source>
        <dbReference type="SAM" id="MobiDB-lite"/>
    </source>
</evidence>
<name>A0A9P4X695_9HYPO</name>
<evidence type="ECO:0000256" key="8">
    <source>
        <dbReference type="ARBA" id="ARBA00022927"/>
    </source>
</evidence>
<evidence type="ECO:0000256" key="11">
    <source>
        <dbReference type="RuleBase" id="RU363115"/>
    </source>
</evidence>
<dbReference type="Proteomes" id="UP000801864">
    <property type="component" value="Unassembled WGS sequence"/>
</dbReference>
<keyword evidence="9" id="KW-0072">Autophagy</keyword>
<protein>
    <recommendedName>
        <fullName evidence="11">Cysteine protease</fullName>
        <ecNumber evidence="11">3.4.22.-</ecNumber>
    </recommendedName>
</protein>
<feature type="compositionally biased region" description="Basic and acidic residues" evidence="12">
    <location>
        <begin position="77"/>
        <end position="88"/>
    </location>
</feature>
<comment type="similarity">
    <text evidence="2 11">Belongs to the peptidase C54 family.</text>
</comment>
<dbReference type="PANTHER" id="PTHR22624:SF49">
    <property type="entry name" value="CYSTEINE PROTEASE"/>
    <property type="match status" value="1"/>
</dbReference>
<keyword evidence="3" id="KW-0813">Transport</keyword>
<evidence type="ECO:0000256" key="7">
    <source>
        <dbReference type="ARBA" id="ARBA00022807"/>
    </source>
</evidence>
<dbReference type="GO" id="GO:0019786">
    <property type="term" value="F:protein-phosphatidylethanolamide deconjugating activity"/>
    <property type="evidence" value="ECO:0007669"/>
    <property type="project" value="InterPro"/>
</dbReference>
<evidence type="ECO:0000256" key="1">
    <source>
        <dbReference type="ARBA" id="ARBA00004329"/>
    </source>
</evidence>
<dbReference type="Pfam" id="PF03416">
    <property type="entry name" value="Peptidase_C54"/>
    <property type="match status" value="1"/>
</dbReference>
<dbReference type="PANTHER" id="PTHR22624">
    <property type="entry name" value="CYSTEINE PROTEASE ATG4"/>
    <property type="match status" value="1"/>
</dbReference>
<sequence>MSGQPRAHACSDNITYQTSPPVIQILPLAMDSNISVDFGRYHRKIMQMIWDPEPSNDVNSDEPVWCLGRSYKLDDSKRASSRTVEKATRSVGQDAPESGGASEAVHASSSTQSPPSVSKPSANAPETPSAAGGEELPLENGWPPGFLEDMASKFWMTYRSGFDPIPKSVDPRATSALSFTVRIKSTLSDPTGFSSDSGWGCMIRSGQSLLATTIGILQLGRDWRRGKNQQEERQLISMFADDPRAPYSIHNFVRHGATACGKFPGEWFGPSATAQCIQALTSSSGLPLKVYSPNDGQDVYEDGFMKIAKPEGQDFHPTLILIRTRLGIDKITPIYWEPLIAALQMPQSVGIAGGRPSSSHYFVGSQGSYLFYLDPHHTRKAIPYHADVTKYTEEDIDSCHTSRLRRLDVKEMDPSMLIGFLIRTESDWSDWRQRVENVQGKSIIHVADHEPTLYSSEGRDGAVDEVEILSDDDDDDVTTT</sequence>
<dbReference type="SUPFAM" id="SSF54001">
    <property type="entry name" value="Cysteine proteinases"/>
    <property type="match status" value="1"/>
</dbReference>
<dbReference type="AlphaFoldDB" id="A0A9P4X695"/>
<proteinExistence type="inferred from homology"/>
<evidence type="ECO:0000256" key="10">
    <source>
        <dbReference type="ARBA" id="ARBA00029362"/>
    </source>
</evidence>
<keyword evidence="4 11" id="KW-0963">Cytoplasm</keyword>
<keyword evidence="15" id="KW-1185">Reference proteome</keyword>
<dbReference type="GO" id="GO:0035973">
    <property type="term" value="P:aggrephagy"/>
    <property type="evidence" value="ECO:0007669"/>
    <property type="project" value="TreeGrafter"/>
</dbReference>
<evidence type="ECO:0000313" key="15">
    <source>
        <dbReference type="Proteomes" id="UP000801864"/>
    </source>
</evidence>
<dbReference type="GO" id="GO:0034727">
    <property type="term" value="P:piecemeal microautophagy of the nucleus"/>
    <property type="evidence" value="ECO:0007669"/>
    <property type="project" value="TreeGrafter"/>
</dbReference>
<keyword evidence="7" id="KW-0788">Thiol protease</keyword>
<evidence type="ECO:0000259" key="13">
    <source>
        <dbReference type="Pfam" id="PF03416"/>
    </source>
</evidence>
<dbReference type="InterPro" id="IPR046792">
    <property type="entry name" value="Peptidase_C54_cat"/>
</dbReference>
<dbReference type="GO" id="GO:0015031">
    <property type="term" value="P:protein transport"/>
    <property type="evidence" value="ECO:0007669"/>
    <property type="project" value="UniProtKB-KW"/>
</dbReference>
<keyword evidence="11" id="KW-0539">Nucleus</keyword>
<dbReference type="InterPro" id="IPR005078">
    <property type="entry name" value="Peptidase_C54"/>
</dbReference>
<dbReference type="InterPro" id="IPR038765">
    <property type="entry name" value="Papain-like_cys_pep_sf"/>
</dbReference>
<accession>A0A9P4X695</accession>
<comment type="subcellular location">
    <subcellularLocation>
        <location evidence="11">Nucleus</location>
    </subcellularLocation>
    <subcellularLocation>
        <location evidence="11">Cytoplasm</location>
    </subcellularLocation>
    <subcellularLocation>
        <location evidence="1">Preautophagosomal structure</location>
    </subcellularLocation>
</comment>
<dbReference type="GO" id="GO:0005634">
    <property type="term" value="C:nucleus"/>
    <property type="evidence" value="ECO:0007669"/>
    <property type="project" value="UniProtKB-SubCell"/>
</dbReference>
<dbReference type="GO" id="GO:0004197">
    <property type="term" value="F:cysteine-type endopeptidase activity"/>
    <property type="evidence" value="ECO:0007669"/>
    <property type="project" value="TreeGrafter"/>
</dbReference>
<keyword evidence="8" id="KW-0653">Protein transport</keyword>
<comment type="catalytic activity">
    <reaction evidence="10">
        <text>[protein]-C-terminal L-amino acid-glycyl-phosphatidylethanolamide + H2O = [protein]-C-terminal L-amino acid-glycine + a 1,2-diacyl-sn-glycero-3-phosphoethanolamine</text>
        <dbReference type="Rhea" id="RHEA:67548"/>
        <dbReference type="Rhea" id="RHEA-COMP:17323"/>
        <dbReference type="Rhea" id="RHEA-COMP:17324"/>
        <dbReference type="ChEBI" id="CHEBI:15377"/>
        <dbReference type="ChEBI" id="CHEBI:64612"/>
        <dbReference type="ChEBI" id="CHEBI:172940"/>
        <dbReference type="ChEBI" id="CHEBI:172941"/>
    </reaction>
    <physiologicalReaction direction="left-to-right" evidence="10">
        <dbReference type="Rhea" id="RHEA:67549"/>
    </physiologicalReaction>
</comment>
<comment type="function">
    <text evidence="11">Required for selective autophagic degradation of the nucleus (nucleophagy) as well as for mitophagy which contributes to regulate mitochondrial quantity and quality by eliminating the mitochondria to a basal level to fulfill cellular energy requirements and preventing excess ROS production.</text>
</comment>
<feature type="region of interest" description="Disordered" evidence="12">
    <location>
        <begin position="77"/>
        <end position="143"/>
    </location>
</feature>
<keyword evidence="6 11" id="KW-0378">Hydrolase</keyword>